<dbReference type="AlphaFoldDB" id="A0A9N9XA94"/>
<dbReference type="Proteomes" id="UP001153709">
    <property type="component" value="Chromosome 4"/>
</dbReference>
<protein>
    <submittedName>
        <fullName evidence="1">Uncharacterized protein</fullName>
    </submittedName>
</protein>
<dbReference type="EMBL" id="OU898279">
    <property type="protein sequence ID" value="CAG9833580.1"/>
    <property type="molecule type" value="Genomic_DNA"/>
</dbReference>
<proteinExistence type="predicted"/>
<accession>A0A9N9XA94</accession>
<organism evidence="1 2">
    <name type="scientific">Diabrotica balteata</name>
    <name type="common">Banded cucumber beetle</name>
    <dbReference type="NCBI Taxonomy" id="107213"/>
    <lineage>
        <taxon>Eukaryota</taxon>
        <taxon>Metazoa</taxon>
        <taxon>Ecdysozoa</taxon>
        <taxon>Arthropoda</taxon>
        <taxon>Hexapoda</taxon>
        <taxon>Insecta</taxon>
        <taxon>Pterygota</taxon>
        <taxon>Neoptera</taxon>
        <taxon>Endopterygota</taxon>
        <taxon>Coleoptera</taxon>
        <taxon>Polyphaga</taxon>
        <taxon>Cucujiformia</taxon>
        <taxon>Chrysomeloidea</taxon>
        <taxon>Chrysomelidae</taxon>
        <taxon>Galerucinae</taxon>
        <taxon>Diabroticina</taxon>
        <taxon>Diabroticites</taxon>
        <taxon>Diabrotica</taxon>
    </lineage>
</organism>
<evidence type="ECO:0000313" key="2">
    <source>
        <dbReference type="Proteomes" id="UP001153709"/>
    </source>
</evidence>
<keyword evidence="2" id="KW-1185">Reference proteome</keyword>
<gene>
    <name evidence="1" type="ORF">DIABBA_LOCUS6969</name>
</gene>
<sequence>MEVKQEISVKEETCKVEVEYNELDDVLLDDFKCETQEESNIQSMHDTYDCLNLNKRSINTEIEQHGINAFEENQKIEKETNAFKPPSTSPESLPIWLIIRRFSFPDGAFEPVDKPVRKACHLLFTFKSCHISLGTCRGQHVLIRVRQASVLVWI</sequence>
<evidence type="ECO:0000313" key="1">
    <source>
        <dbReference type="EMBL" id="CAG9833580.1"/>
    </source>
</evidence>
<reference evidence="1" key="1">
    <citation type="submission" date="2022-01" db="EMBL/GenBank/DDBJ databases">
        <authorList>
            <person name="King R."/>
        </authorList>
    </citation>
    <scope>NUCLEOTIDE SEQUENCE</scope>
</reference>
<name>A0A9N9XA94_DIABA</name>